<proteinExistence type="predicted"/>
<dbReference type="EMBL" id="CP014584">
    <property type="protein sequence ID" value="ANZ74003.1"/>
    <property type="molecule type" value="Genomic_DNA"/>
</dbReference>
<evidence type="ECO:0000313" key="2">
    <source>
        <dbReference type="EMBL" id="ANZ74003.1"/>
    </source>
</evidence>
<gene>
    <name evidence="2" type="ORF">ATY40_BA7501264</name>
</gene>
<dbReference type="OrthoDB" id="3997851at2759"/>
<reference evidence="2 3" key="1">
    <citation type="submission" date="2016-02" db="EMBL/GenBank/DDBJ databases">
        <title>Comparative genomic and transcriptomic foundation for Pichia pastoris.</title>
        <authorList>
            <person name="Love K.R."/>
            <person name="Shah K.A."/>
            <person name="Whittaker C.A."/>
            <person name="Wu J."/>
            <person name="Bartlett M.C."/>
            <person name="Ma D."/>
            <person name="Leeson R.L."/>
            <person name="Priest M."/>
            <person name="Young S.K."/>
            <person name="Love J.C."/>
        </authorList>
    </citation>
    <scope>NUCLEOTIDE SEQUENCE [LARGE SCALE GENOMIC DNA]</scope>
    <source>
        <strain evidence="2 3">ATCC 28485</strain>
    </source>
</reference>
<keyword evidence="1" id="KW-0812">Transmembrane</keyword>
<organism evidence="2 3">
    <name type="scientific">Komagataella pastoris</name>
    <name type="common">Yeast</name>
    <name type="synonym">Pichia pastoris</name>
    <dbReference type="NCBI Taxonomy" id="4922"/>
    <lineage>
        <taxon>Eukaryota</taxon>
        <taxon>Fungi</taxon>
        <taxon>Dikarya</taxon>
        <taxon>Ascomycota</taxon>
        <taxon>Saccharomycotina</taxon>
        <taxon>Pichiomycetes</taxon>
        <taxon>Pichiales</taxon>
        <taxon>Pichiaceae</taxon>
        <taxon>Komagataella</taxon>
    </lineage>
</organism>
<dbReference type="AlphaFoldDB" id="A0A1B2J7M2"/>
<name>A0A1B2J7M2_PICPA</name>
<accession>A0A1B2J7M2</accession>
<sequence length="107" mass="12378">MHGAYFQKNSKYELPQPYHLKPVKKHQIDKLPKNIFNTNRKKLMAYTLVLMILALFVLYSKSPKELALVLDDDNQDDIVDELLAQKEKALELELTADKLKPPNNEGN</sequence>
<protein>
    <submittedName>
        <fullName evidence="2">BA75_01264T0</fullName>
    </submittedName>
</protein>
<evidence type="ECO:0000313" key="3">
    <source>
        <dbReference type="Proteomes" id="UP000094565"/>
    </source>
</evidence>
<dbReference type="Proteomes" id="UP000094565">
    <property type="component" value="Chromosome 1"/>
</dbReference>
<keyword evidence="3" id="KW-1185">Reference proteome</keyword>
<keyword evidence="1" id="KW-1133">Transmembrane helix</keyword>
<keyword evidence="1" id="KW-0472">Membrane</keyword>
<evidence type="ECO:0000256" key="1">
    <source>
        <dbReference type="SAM" id="Phobius"/>
    </source>
</evidence>
<feature type="transmembrane region" description="Helical" evidence="1">
    <location>
        <begin position="43"/>
        <end position="60"/>
    </location>
</feature>